<dbReference type="RefSeq" id="WP_160210366.1">
    <property type="nucleotide sequence ID" value="NZ_QXWZ01000022.1"/>
</dbReference>
<evidence type="ECO:0000313" key="3">
    <source>
        <dbReference type="Proteomes" id="UP000446348"/>
    </source>
</evidence>
<feature type="compositionally biased region" description="Basic and acidic residues" evidence="1">
    <location>
        <begin position="17"/>
        <end position="27"/>
    </location>
</feature>
<evidence type="ECO:0000313" key="2">
    <source>
        <dbReference type="EMBL" id="NBI79633.1"/>
    </source>
</evidence>
<feature type="region of interest" description="Disordered" evidence="1">
    <location>
        <begin position="1"/>
        <end position="38"/>
    </location>
</feature>
<protein>
    <submittedName>
        <fullName evidence="2">Uncharacterized protein</fullName>
    </submittedName>
</protein>
<proteinExistence type="predicted"/>
<accession>A0A845RJ90</accession>
<dbReference type="EMBL" id="QXWZ01000022">
    <property type="protein sequence ID" value="NBI79633.1"/>
    <property type="molecule type" value="Genomic_DNA"/>
</dbReference>
<evidence type="ECO:0000256" key="1">
    <source>
        <dbReference type="SAM" id="MobiDB-lite"/>
    </source>
</evidence>
<dbReference type="Proteomes" id="UP000446348">
    <property type="component" value="Unassembled WGS sequence"/>
</dbReference>
<comment type="caution">
    <text evidence="2">The sequence shown here is derived from an EMBL/GenBank/DDBJ whole genome shotgun (WGS) entry which is preliminary data.</text>
</comment>
<reference evidence="2 3" key="1">
    <citation type="submission" date="2018-08" db="EMBL/GenBank/DDBJ databases">
        <title>Murine metabolic-syndrome-specific gut microbial biobank.</title>
        <authorList>
            <person name="Liu C."/>
        </authorList>
    </citation>
    <scope>NUCLEOTIDE SEQUENCE [LARGE SCALE GENOMIC DNA]</scope>
    <source>
        <strain evidence="2 3">X69</strain>
    </source>
</reference>
<dbReference type="AlphaFoldDB" id="A0A845RJ90"/>
<sequence>MILHEKGRAAATANSDHPAKENLHKQDSTTSTQRMQERFSSNNAKVLRWINAQRQLYTALKSIASDLRADGISTKETCKSIGYLSAKGYISVSKNGQAVKITAQGIRLLAGIIEDSEVSV</sequence>
<organism evidence="2 3">
    <name type="scientific">Anaerotruncus colihominis</name>
    <dbReference type="NCBI Taxonomy" id="169435"/>
    <lineage>
        <taxon>Bacteria</taxon>
        <taxon>Bacillati</taxon>
        <taxon>Bacillota</taxon>
        <taxon>Clostridia</taxon>
        <taxon>Eubacteriales</taxon>
        <taxon>Oscillospiraceae</taxon>
        <taxon>Anaerotruncus</taxon>
    </lineage>
</organism>
<feature type="compositionally biased region" description="Polar residues" evidence="1">
    <location>
        <begin position="28"/>
        <end position="38"/>
    </location>
</feature>
<name>A0A845RJ90_9FIRM</name>
<gene>
    <name evidence="2" type="ORF">D3Z39_12290</name>
</gene>